<feature type="domain" description="Bacterial purine repressor N-terminal" evidence="7">
    <location>
        <begin position="4"/>
        <end position="73"/>
    </location>
</feature>
<dbReference type="InterPro" id="IPR050118">
    <property type="entry name" value="Pur/Pyrimidine_PRTase"/>
</dbReference>
<evidence type="ECO:0000259" key="6">
    <source>
        <dbReference type="Pfam" id="PF00156"/>
    </source>
</evidence>
<dbReference type="InterPro" id="IPR010078">
    <property type="entry name" value="PurR_Bsub"/>
</dbReference>
<proteinExistence type="inferred from homology"/>
<protein>
    <submittedName>
        <fullName evidence="8">Pur operon repressor</fullName>
    </submittedName>
</protein>
<comment type="caution">
    <text evidence="8">The sequence shown here is derived from an EMBL/GenBank/DDBJ whole genome shotgun (WGS) entry which is preliminary data.</text>
</comment>
<dbReference type="Pfam" id="PF09182">
    <property type="entry name" value="PuR_N"/>
    <property type="match status" value="1"/>
</dbReference>
<evidence type="ECO:0000313" key="9">
    <source>
        <dbReference type="Proteomes" id="UP000481043"/>
    </source>
</evidence>
<organism evidence="8 9">
    <name type="scientific">Bacillus mesophilus</name>
    <dbReference type="NCBI Taxonomy" id="1808955"/>
    <lineage>
        <taxon>Bacteria</taxon>
        <taxon>Bacillati</taxon>
        <taxon>Bacillota</taxon>
        <taxon>Bacilli</taxon>
        <taxon>Bacillales</taxon>
        <taxon>Bacillaceae</taxon>
        <taxon>Bacillus</taxon>
    </lineage>
</organism>
<dbReference type="EMBL" id="JAAIWM010000014">
    <property type="protein sequence ID" value="NEY74132.1"/>
    <property type="molecule type" value="Genomic_DNA"/>
</dbReference>
<dbReference type="PANTHER" id="PTHR43864">
    <property type="entry name" value="HYPOXANTHINE/GUANINE PHOSPHORIBOSYLTRANSFERASE"/>
    <property type="match status" value="1"/>
</dbReference>
<evidence type="ECO:0000259" key="7">
    <source>
        <dbReference type="Pfam" id="PF09182"/>
    </source>
</evidence>
<keyword evidence="2" id="KW-0805">Transcription regulation</keyword>
<comment type="subunit">
    <text evidence="1">Homodimer.</text>
</comment>
<dbReference type="Proteomes" id="UP000481043">
    <property type="component" value="Unassembled WGS sequence"/>
</dbReference>
<comment type="similarity">
    <text evidence="5">Belongs to the purine/pyrimidine phosphoribosyltransferase family. PurR subfamily.</text>
</comment>
<dbReference type="Gene3D" id="3.40.50.2020">
    <property type="match status" value="1"/>
</dbReference>
<feature type="domain" description="Phosphoribosyltransferase" evidence="6">
    <location>
        <begin position="107"/>
        <end position="243"/>
    </location>
</feature>
<dbReference type="InterPro" id="IPR015265">
    <property type="entry name" value="PuR_N"/>
</dbReference>
<evidence type="ECO:0000256" key="2">
    <source>
        <dbReference type="ARBA" id="ARBA00023015"/>
    </source>
</evidence>
<dbReference type="GO" id="GO:0003677">
    <property type="term" value="F:DNA binding"/>
    <property type="evidence" value="ECO:0007669"/>
    <property type="project" value="UniProtKB-KW"/>
</dbReference>
<evidence type="ECO:0000256" key="5">
    <source>
        <dbReference type="ARBA" id="ARBA00049656"/>
    </source>
</evidence>
<dbReference type="InterPro" id="IPR000836">
    <property type="entry name" value="PRTase_dom"/>
</dbReference>
<evidence type="ECO:0000256" key="4">
    <source>
        <dbReference type="ARBA" id="ARBA00023163"/>
    </source>
</evidence>
<dbReference type="InterPro" id="IPR029057">
    <property type="entry name" value="PRTase-like"/>
</dbReference>
<dbReference type="InterPro" id="IPR036388">
    <property type="entry name" value="WH-like_DNA-bd_sf"/>
</dbReference>
<dbReference type="SUPFAM" id="SSF46785">
    <property type="entry name" value="Winged helix' DNA-binding domain"/>
    <property type="match status" value="1"/>
</dbReference>
<evidence type="ECO:0000313" key="8">
    <source>
        <dbReference type="EMBL" id="NEY74132.1"/>
    </source>
</evidence>
<dbReference type="Gene3D" id="1.10.10.10">
    <property type="entry name" value="Winged helix-like DNA-binding domain superfamily/Winged helix DNA-binding domain"/>
    <property type="match status" value="1"/>
</dbReference>
<dbReference type="PANTHER" id="PTHR43864:SF2">
    <property type="entry name" value="PUR OPERON REPRESSOR"/>
    <property type="match status" value="1"/>
</dbReference>
<dbReference type="InterPro" id="IPR036390">
    <property type="entry name" value="WH_DNA-bd_sf"/>
</dbReference>
<keyword evidence="4" id="KW-0804">Transcription</keyword>
<dbReference type="SUPFAM" id="SSF53271">
    <property type="entry name" value="PRTase-like"/>
    <property type="match status" value="1"/>
</dbReference>
<reference evidence="8 9" key="1">
    <citation type="submission" date="2020-02" db="EMBL/GenBank/DDBJ databases">
        <title>Bacillus aquiflavi sp. nov., isolated from yellow water of strong flavor Chinese baijiu in Yibin region of China.</title>
        <authorList>
            <person name="Xie J."/>
        </authorList>
    </citation>
    <scope>NUCLEOTIDE SEQUENCE [LARGE SCALE GENOMIC DNA]</scope>
    <source>
        <strain evidence="8 9">SA4</strain>
    </source>
</reference>
<sequence>MKIKRSGRLVDMTYYMIQHPHELVPLTYFAERYQSAKSSISEDLGIIKQTFEESGVGTLLTVAGAAGGVKYIPTLAKEEAVAFIDELCQLFTKPERLLPGGYLYLTDILGNPALVKKIGLMFASLFATKKIDVVMTVATKGIPLAYAVANYLDVPVVIVRRDSKVTEGSTVSINYVSGSSKRIQTMLLARRSLAVGSNVLIIDDFMKAGGTINGMVSLLEEFDATVAGIGVLVESEDEDIEERLVEDYYSLVQLSEVNLKEKAIEVIPGNFINHYKEMKVIDFGGENE</sequence>
<keyword evidence="3" id="KW-0238">DNA-binding</keyword>
<dbReference type="AlphaFoldDB" id="A0A6M0QCN8"/>
<dbReference type="GO" id="GO:0045982">
    <property type="term" value="P:negative regulation of purine nucleobase metabolic process"/>
    <property type="evidence" value="ECO:0007669"/>
    <property type="project" value="InterPro"/>
</dbReference>
<dbReference type="CDD" id="cd06223">
    <property type="entry name" value="PRTases_typeI"/>
    <property type="match status" value="1"/>
</dbReference>
<name>A0A6M0QCN8_9BACI</name>
<dbReference type="GO" id="GO:0045892">
    <property type="term" value="P:negative regulation of DNA-templated transcription"/>
    <property type="evidence" value="ECO:0007669"/>
    <property type="project" value="InterPro"/>
</dbReference>
<dbReference type="RefSeq" id="WP_163181996.1">
    <property type="nucleotide sequence ID" value="NZ_JAAIWM010000014.1"/>
</dbReference>
<dbReference type="NCBIfam" id="TIGR01743">
    <property type="entry name" value="purR_Bsub"/>
    <property type="match status" value="1"/>
</dbReference>
<keyword evidence="9" id="KW-1185">Reference proteome</keyword>
<evidence type="ECO:0000256" key="3">
    <source>
        <dbReference type="ARBA" id="ARBA00023125"/>
    </source>
</evidence>
<evidence type="ECO:0000256" key="1">
    <source>
        <dbReference type="ARBA" id="ARBA00011738"/>
    </source>
</evidence>
<gene>
    <name evidence="8" type="primary">purR</name>
    <name evidence="8" type="ORF">G4D63_20750</name>
</gene>
<accession>A0A6M0QCN8</accession>
<dbReference type="Pfam" id="PF00156">
    <property type="entry name" value="Pribosyltran"/>
    <property type="match status" value="1"/>
</dbReference>